<comment type="caution">
    <text evidence="1">The sequence shown here is derived from an EMBL/GenBank/DDBJ whole genome shotgun (WGS) entry which is preliminary data.</text>
</comment>
<proteinExistence type="predicted"/>
<sequence>MRAKAQNRRVRLSNIDKQDRESVIRRQKRWERLLRGRSSWVGRGGLRAAWLRLRGGIFAFGR</sequence>
<dbReference type="AlphaFoldDB" id="A0A645FRA8"/>
<name>A0A645FRA8_9ZZZZ</name>
<gene>
    <name evidence="1" type="ORF">SDC9_163490</name>
</gene>
<protein>
    <submittedName>
        <fullName evidence="1">Uncharacterized protein</fullName>
    </submittedName>
</protein>
<organism evidence="1">
    <name type="scientific">bioreactor metagenome</name>
    <dbReference type="NCBI Taxonomy" id="1076179"/>
    <lineage>
        <taxon>unclassified sequences</taxon>
        <taxon>metagenomes</taxon>
        <taxon>ecological metagenomes</taxon>
    </lineage>
</organism>
<evidence type="ECO:0000313" key="1">
    <source>
        <dbReference type="EMBL" id="MPN16152.1"/>
    </source>
</evidence>
<reference evidence="1" key="1">
    <citation type="submission" date="2019-08" db="EMBL/GenBank/DDBJ databases">
        <authorList>
            <person name="Kucharzyk K."/>
            <person name="Murdoch R.W."/>
            <person name="Higgins S."/>
            <person name="Loffler F."/>
        </authorList>
    </citation>
    <scope>NUCLEOTIDE SEQUENCE</scope>
</reference>
<dbReference type="EMBL" id="VSSQ01063067">
    <property type="protein sequence ID" value="MPN16152.1"/>
    <property type="molecule type" value="Genomic_DNA"/>
</dbReference>
<accession>A0A645FRA8</accession>